<feature type="region of interest" description="Disordered" evidence="1">
    <location>
        <begin position="108"/>
        <end position="181"/>
    </location>
</feature>
<feature type="compositionally biased region" description="Polar residues" evidence="1">
    <location>
        <begin position="80"/>
        <end position="89"/>
    </location>
</feature>
<feature type="compositionally biased region" description="Acidic residues" evidence="1">
    <location>
        <begin position="416"/>
        <end position="430"/>
    </location>
</feature>
<dbReference type="EMBL" id="JABFTP020000124">
    <property type="protein sequence ID" value="KAL3279106.1"/>
    <property type="molecule type" value="Genomic_DNA"/>
</dbReference>
<gene>
    <name evidence="2" type="ORF">HHI36_016620</name>
</gene>
<name>A0ABD2NK17_9CUCU</name>
<feature type="compositionally biased region" description="Basic and acidic residues" evidence="1">
    <location>
        <begin position="370"/>
        <end position="382"/>
    </location>
</feature>
<feature type="region of interest" description="Disordered" evidence="1">
    <location>
        <begin position="269"/>
        <end position="297"/>
    </location>
</feature>
<feature type="compositionally biased region" description="Low complexity" evidence="1">
    <location>
        <begin position="442"/>
        <end position="459"/>
    </location>
</feature>
<evidence type="ECO:0000313" key="3">
    <source>
        <dbReference type="Proteomes" id="UP001516400"/>
    </source>
</evidence>
<dbReference type="Pfam" id="PF15996">
    <property type="entry name" value="PNISR"/>
    <property type="match status" value="2"/>
</dbReference>
<feature type="compositionally biased region" description="Basic and acidic residues" evidence="1">
    <location>
        <begin position="489"/>
        <end position="500"/>
    </location>
</feature>
<dbReference type="AlphaFoldDB" id="A0ABD2NK17"/>
<accession>A0ABD2NK17</accession>
<reference evidence="2 3" key="1">
    <citation type="journal article" date="2021" name="BMC Biol.">
        <title>Horizontally acquired antibacterial genes associated with adaptive radiation of ladybird beetles.</title>
        <authorList>
            <person name="Li H.S."/>
            <person name="Tang X.F."/>
            <person name="Huang Y.H."/>
            <person name="Xu Z.Y."/>
            <person name="Chen M.L."/>
            <person name="Du X.Y."/>
            <person name="Qiu B.Y."/>
            <person name="Chen P.T."/>
            <person name="Zhang W."/>
            <person name="Slipinski A."/>
            <person name="Escalona H.E."/>
            <person name="Waterhouse R.M."/>
            <person name="Zwick A."/>
            <person name="Pang H."/>
        </authorList>
    </citation>
    <scope>NUCLEOTIDE SEQUENCE [LARGE SCALE GENOMIC DNA]</scope>
    <source>
        <strain evidence="2">SYSU2018</strain>
    </source>
</reference>
<protein>
    <recommendedName>
        <fullName evidence="4">Arginine/serine-rich protein PNISR-like</fullName>
    </recommendedName>
</protein>
<feature type="compositionally biased region" description="Basic and acidic residues" evidence="1">
    <location>
        <begin position="431"/>
        <end position="441"/>
    </location>
</feature>
<feature type="compositionally biased region" description="Basic and acidic residues" evidence="1">
    <location>
        <begin position="54"/>
        <end position="77"/>
    </location>
</feature>
<feature type="compositionally biased region" description="Polar residues" evidence="1">
    <location>
        <begin position="108"/>
        <end position="118"/>
    </location>
</feature>
<feature type="compositionally biased region" description="Basic residues" evidence="1">
    <location>
        <begin position="501"/>
        <end position="513"/>
    </location>
</feature>
<comment type="caution">
    <text evidence="2">The sequence shown here is derived from an EMBL/GenBank/DDBJ whole genome shotgun (WGS) entry which is preliminary data.</text>
</comment>
<keyword evidence="3" id="KW-1185">Reference proteome</keyword>
<feature type="compositionally biased region" description="Polar residues" evidence="1">
    <location>
        <begin position="135"/>
        <end position="172"/>
    </location>
</feature>
<dbReference type="PANTHER" id="PTHR31518">
    <property type="entry name" value="ARGININE/SERINE-RICH PROTEIN PNISR"/>
    <property type="match status" value="1"/>
</dbReference>
<evidence type="ECO:0000313" key="2">
    <source>
        <dbReference type="EMBL" id="KAL3279106.1"/>
    </source>
</evidence>
<sequence>MYSGSDSTESANYGQWPLNPTFFQNMPNEQVDWAALAQQWIQMKEAGPPIPESKQVESKKENNEKKERESLPKKIEESAADSSWNNVTTGEPIDNSYWKAQPNWDWNNAWNPQISNPQVVPPLPKSTLLPTPKSYTSVDTSNDTNISLNPGYQTSRSNDFSSGFSGHSANHSRQYKPHNRRYSKVNVPKSVTAIPPVNIPSTSDVETCNLDASKRKQLPAWIREGLEKMERDKLKQMEKEKEKEKQNIYTEKIKEQEKEAMEILKDTIKERRRSKFDSDEERSPKRTERSKEEPAPLTHDELMLLVRRTMTEILLKVTNEAIQSICTEERQRYVKKFQTLGRNSGKANVRAKLGLGMYGSDSGSESDDSEVSKKDSDDDLKNVIKKKKAEFIQTEKGIEDKLFQAEQQKGNSKVADEEENSSDNQPEESILETKRNDDSNSKNKSYSNTKQSRESTNSSEESDRDSSRRKSSSRSRESSVSTKRKNRSRSRDRDRGYTPEKRKRHRSPRRSRSRSYDRKYSSDYKYRKDKSRSDRSRRSRSRSRASRRSRSRSSSYRSRRSSETSSRSRRKRSRSPYHSRSSRRSRSRSNNKSSKTR</sequence>
<dbReference type="Proteomes" id="UP001516400">
    <property type="component" value="Unassembled WGS sequence"/>
</dbReference>
<evidence type="ECO:0008006" key="4">
    <source>
        <dbReference type="Google" id="ProtNLM"/>
    </source>
</evidence>
<feature type="compositionally biased region" description="Basic and acidic residues" evidence="1">
    <location>
        <begin position="514"/>
        <end position="536"/>
    </location>
</feature>
<feature type="compositionally biased region" description="Low complexity" evidence="1">
    <location>
        <begin position="125"/>
        <end position="134"/>
    </location>
</feature>
<feature type="region of interest" description="Disordered" evidence="1">
    <location>
        <begin position="44"/>
        <end position="89"/>
    </location>
</feature>
<dbReference type="InterPro" id="IPR031937">
    <property type="entry name" value="PNISR"/>
</dbReference>
<organism evidence="2 3">
    <name type="scientific">Cryptolaemus montrouzieri</name>
    <dbReference type="NCBI Taxonomy" id="559131"/>
    <lineage>
        <taxon>Eukaryota</taxon>
        <taxon>Metazoa</taxon>
        <taxon>Ecdysozoa</taxon>
        <taxon>Arthropoda</taxon>
        <taxon>Hexapoda</taxon>
        <taxon>Insecta</taxon>
        <taxon>Pterygota</taxon>
        <taxon>Neoptera</taxon>
        <taxon>Endopterygota</taxon>
        <taxon>Coleoptera</taxon>
        <taxon>Polyphaga</taxon>
        <taxon>Cucujiformia</taxon>
        <taxon>Coccinelloidea</taxon>
        <taxon>Coccinellidae</taxon>
        <taxon>Scymninae</taxon>
        <taxon>Scymnini</taxon>
        <taxon>Cryptolaemus</taxon>
    </lineage>
</organism>
<proteinExistence type="predicted"/>
<feature type="compositionally biased region" description="Basic residues" evidence="1">
    <location>
        <begin position="567"/>
        <end position="597"/>
    </location>
</feature>
<feature type="compositionally biased region" description="Basic residues" evidence="1">
    <location>
        <begin position="537"/>
        <end position="551"/>
    </location>
</feature>
<feature type="region of interest" description="Disordered" evidence="1">
    <location>
        <begin position="355"/>
        <end position="597"/>
    </location>
</feature>
<evidence type="ECO:0000256" key="1">
    <source>
        <dbReference type="SAM" id="MobiDB-lite"/>
    </source>
</evidence>